<dbReference type="PANTHER" id="PTHR44757">
    <property type="entry name" value="DIGUANYLATE CYCLASE DGCP"/>
    <property type="match status" value="1"/>
</dbReference>
<feature type="domain" description="MHYT" evidence="4">
    <location>
        <begin position="11"/>
        <end position="198"/>
    </location>
</feature>
<dbReference type="Proteomes" id="UP001205906">
    <property type="component" value="Unassembled WGS sequence"/>
</dbReference>
<dbReference type="EMBL" id="JAMXQS010000001">
    <property type="protein sequence ID" value="MCO6048395.1"/>
    <property type="molecule type" value="Genomic_DNA"/>
</dbReference>
<evidence type="ECO:0000259" key="4">
    <source>
        <dbReference type="PROSITE" id="PS50924"/>
    </source>
</evidence>
<dbReference type="Gene3D" id="3.30.70.270">
    <property type="match status" value="1"/>
</dbReference>
<evidence type="ECO:0000259" key="2">
    <source>
        <dbReference type="PROSITE" id="PS50883"/>
    </source>
</evidence>
<organism evidence="5 6">
    <name type="scientific">Mesorhizobium liriopis</name>
    <dbReference type="NCBI Taxonomy" id="2953882"/>
    <lineage>
        <taxon>Bacteria</taxon>
        <taxon>Pseudomonadati</taxon>
        <taxon>Pseudomonadota</taxon>
        <taxon>Alphaproteobacteria</taxon>
        <taxon>Hyphomicrobiales</taxon>
        <taxon>Phyllobacteriaceae</taxon>
        <taxon>Mesorhizobium</taxon>
    </lineage>
</organism>
<feature type="transmembrane region" description="Helical" evidence="1">
    <location>
        <begin position="145"/>
        <end position="165"/>
    </location>
</feature>
<dbReference type="InterPro" id="IPR001633">
    <property type="entry name" value="EAL_dom"/>
</dbReference>
<keyword evidence="1" id="KW-1133">Transmembrane helix</keyword>
<feature type="transmembrane region" description="Helical" evidence="1">
    <location>
        <begin position="112"/>
        <end position="133"/>
    </location>
</feature>
<dbReference type="SUPFAM" id="SSF141868">
    <property type="entry name" value="EAL domain-like"/>
    <property type="match status" value="1"/>
</dbReference>
<dbReference type="PROSITE" id="PS50883">
    <property type="entry name" value="EAL"/>
    <property type="match status" value="1"/>
</dbReference>
<evidence type="ECO:0000313" key="6">
    <source>
        <dbReference type="Proteomes" id="UP001205906"/>
    </source>
</evidence>
<dbReference type="InterPro" id="IPR005330">
    <property type="entry name" value="MHYT_dom"/>
</dbReference>
<name>A0ABT1C2D2_9HYPH</name>
<dbReference type="PROSITE" id="PS50924">
    <property type="entry name" value="MHYT"/>
    <property type="match status" value="1"/>
</dbReference>
<protein>
    <submittedName>
        <fullName evidence="5">EAL domain-containing protein</fullName>
    </submittedName>
</protein>
<dbReference type="CDD" id="cd01949">
    <property type="entry name" value="GGDEF"/>
    <property type="match status" value="1"/>
</dbReference>
<dbReference type="PANTHER" id="PTHR44757:SF2">
    <property type="entry name" value="BIOFILM ARCHITECTURE MAINTENANCE PROTEIN MBAA"/>
    <property type="match status" value="1"/>
</dbReference>
<dbReference type="Pfam" id="PF03707">
    <property type="entry name" value="MHYT"/>
    <property type="match status" value="2"/>
</dbReference>
<feature type="domain" description="EAL" evidence="2">
    <location>
        <begin position="421"/>
        <end position="671"/>
    </location>
</feature>
<dbReference type="SMART" id="SM00052">
    <property type="entry name" value="EAL"/>
    <property type="match status" value="1"/>
</dbReference>
<dbReference type="NCBIfam" id="TIGR00254">
    <property type="entry name" value="GGDEF"/>
    <property type="match status" value="1"/>
</dbReference>
<dbReference type="RefSeq" id="WP_252815210.1">
    <property type="nucleotide sequence ID" value="NZ_JAMXQS010000001.1"/>
</dbReference>
<dbReference type="PROSITE" id="PS50887">
    <property type="entry name" value="GGDEF"/>
    <property type="match status" value="1"/>
</dbReference>
<dbReference type="InterPro" id="IPR035919">
    <property type="entry name" value="EAL_sf"/>
</dbReference>
<evidence type="ECO:0000313" key="5">
    <source>
        <dbReference type="EMBL" id="MCO6048395.1"/>
    </source>
</evidence>
<dbReference type="InterPro" id="IPR043128">
    <property type="entry name" value="Rev_trsase/Diguanyl_cyclase"/>
</dbReference>
<dbReference type="InterPro" id="IPR000160">
    <property type="entry name" value="GGDEF_dom"/>
</dbReference>
<accession>A0ABT1C2D2</accession>
<keyword evidence="1" id="KW-0812">Transmembrane</keyword>
<keyword evidence="1" id="KW-0472">Membrane</keyword>
<feature type="transmembrane region" description="Helical" evidence="1">
    <location>
        <begin position="212"/>
        <end position="236"/>
    </location>
</feature>
<dbReference type="InterPro" id="IPR052155">
    <property type="entry name" value="Biofilm_reg_signaling"/>
</dbReference>
<dbReference type="CDD" id="cd01948">
    <property type="entry name" value="EAL"/>
    <property type="match status" value="1"/>
</dbReference>
<feature type="transmembrane region" description="Helical" evidence="1">
    <location>
        <begin position="84"/>
        <end position="105"/>
    </location>
</feature>
<feature type="transmembrane region" description="Helical" evidence="1">
    <location>
        <begin position="46"/>
        <end position="72"/>
    </location>
</feature>
<reference evidence="5 6" key="1">
    <citation type="submission" date="2022-06" db="EMBL/GenBank/DDBJ databases">
        <title>Mesorhizobium sp. strain RP14 Genome sequencing and assembly.</title>
        <authorList>
            <person name="Kim I."/>
        </authorList>
    </citation>
    <scope>NUCLEOTIDE SEQUENCE [LARGE SCALE GENOMIC DNA]</scope>
    <source>
        <strain evidence="6">RP14(2022)</strain>
    </source>
</reference>
<feature type="transmembrane region" description="Helical" evidence="1">
    <location>
        <begin position="12"/>
        <end position="34"/>
    </location>
</feature>
<comment type="caution">
    <text evidence="5">The sequence shown here is derived from an EMBL/GenBank/DDBJ whole genome shotgun (WGS) entry which is preliminary data.</text>
</comment>
<feature type="domain" description="GGDEF" evidence="3">
    <location>
        <begin position="282"/>
        <end position="412"/>
    </location>
</feature>
<dbReference type="InterPro" id="IPR029787">
    <property type="entry name" value="Nucleotide_cyclase"/>
</dbReference>
<evidence type="ECO:0000256" key="1">
    <source>
        <dbReference type="PROSITE-ProRule" id="PRU00244"/>
    </source>
</evidence>
<proteinExistence type="predicted"/>
<dbReference type="Pfam" id="PF00563">
    <property type="entry name" value="EAL"/>
    <property type="match status" value="1"/>
</dbReference>
<dbReference type="Gene3D" id="3.20.20.450">
    <property type="entry name" value="EAL domain"/>
    <property type="match status" value="1"/>
</dbReference>
<keyword evidence="6" id="KW-1185">Reference proteome</keyword>
<feature type="transmembrane region" description="Helical" evidence="1">
    <location>
        <begin position="177"/>
        <end position="200"/>
    </location>
</feature>
<sequence length="677" mass="72613">MRVIDCIVSDHNLWFVLLAAITCAVGSAVTTRLWRQARAATGRSRYDWCFLSGVVAGSSIWATHFIAMLGYLTPATVTFDAVTTLASIAVAILGSGLGFLITLLSPRLTVRIAGGATVGLSIAAMHYIGMFAYRVDGIVSWDPLYLWLSLAAAAGISVLAVLALDKRDTIFRGHLPAMLLMTSIVLLHFLGMTAFGVTPLSGVSSGVDSEAFSAMAIAVALVALLIVGTGVSSFLIDDRARVSSESALHHMASHDALTGMANRLHFHVTLAERCAALDLRQPEFAVLAIDLDRFKQVNDSHGHHVGDEVLRRVAHRLETALDGAGLVGRLGGDEFAAIVDDAALAEAVAGRVVEILSRPFLVNGMIVDIGASVGIAVGPRDATDPRDLLRNADVALYAAKEAGRATFRMFEGAMVEEMQARIALEQDLRRAVAREDFTLFFQPQVDSRTGAFTGAEALLRWDHATRGMVSPAIFIPLAEQLGLIGRIGKWVLTTACREAATWDPHLSIAVNLSPMQLADPRLPRTVSQVLAETGLPAERLELEITETALLANDEQALSTLSELRRMGVVISLDDFGTGYSSLSYLHRFPIDRIKIDRSFISGVATDQHSATIVRAIAHLGTNLGLKITAEGIEDGDQRDFSALYGCDNLQGYLFSRPLPAEKLPPAFAGRTTAPEAA</sequence>
<evidence type="ECO:0000259" key="3">
    <source>
        <dbReference type="PROSITE" id="PS50887"/>
    </source>
</evidence>
<gene>
    <name evidence="5" type="ORF">NGM99_01150</name>
</gene>
<dbReference type="SMART" id="SM00267">
    <property type="entry name" value="GGDEF"/>
    <property type="match status" value="1"/>
</dbReference>
<dbReference type="Pfam" id="PF00990">
    <property type="entry name" value="GGDEF"/>
    <property type="match status" value="1"/>
</dbReference>
<dbReference type="SUPFAM" id="SSF55073">
    <property type="entry name" value="Nucleotide cyclase"/>
    <property type="match status" value="1"/>
</dbReference>